<sequence>MMMMCASINVQEEQHCMGCQHGSRPLAGGAPPPPNQKRSRQTSLVGPQQGGHFLQHKRTGKVDMDLCEGKRLLCLFNCQHVEVWKGHQVGCFVEGGFEVCSCKGTRSRCGEFRDGNFYDSLIREVRVSLMVLRVGGVRSAMHDDDERVVFEAAEGEEFWLNGCWVGVALGNPRVRHRKSVWYLAVEAVMPISGGRHAIAHAQSGMGDTPMIALTTCQAIGIVMRENVSVFSCAHIRFYIHYSRPLGKLDLTLSLSPSLNFEL</sequence>
<proteinExistence type="predicted"/>
<reference evidence="3" key="3">
    <citation type="submission" date="2020-12" db="UniProtKB">
        <authorList>
            <consortium name="EnsemblPlants"/>
        </authorList>
    </citation>
    <scope>IDENTIFICATION</scope>
</reference>
<dbReference type="EnsemblPlants" id="Pp3c7_26680V3.1">
    <property type="protein sequence ID" value="Pp3c7_26680V3.1"/>
    <property type="gene ID" value="Pp3c7_26680"/>
</dbReference>
<accession>A0A2K1KD77</accession>
<name>A0A2K1KD77_PHYPA</name>
<protein>
    <submittedName>
        <fullName evidence="2 3">Uncharacterized protein</fullName>
    </submittedName>
</protein>
<dbReference type="Proteomes" id="UP000006727">
    <property type="component" value="Chromosome 7"/>
</dbReference>
<reference evidence="2 4" key="1">
    <citation type="journal article" date="2008" name="Science">
        <title>The Physcomitrella genome reveals evolutionary insights into the conquest of land by plants.</title>
        <authorList>
            <person name="Rensing S."/>
            <person name="Lang D."/>
            <person name="Zimmer A."/>
            <person name="Terry A."/>
            <person name="Salamov A."/>
            <person name="Shapiro H."/>
            <person name="Nishiyama T."/>
            <person name="Perroud P.-F."/>
            <person name="Lindquist E."/>
            <person name="Kamisugi Y."/>
            <person name="Tanahashi T."/>
            <person name="Sakakibara K."/>
            <person name="Fujita T."/>
            <person name="Oishi K."/>
            <person name="Shin-I T."/>
            <person name="Kuroki Y."/>
            <person name="Toyoda A."/>
            <person name="Suzuki Y."/>
            <person name="Hashimoto A."/>
            <person name="Yamaguchi K."/>
            <person name="Sugano A."/>
            <person name="Kohara Y."/>
            <person name="Fujiyama A."/>
            <person name="Anterola A."/>
            <person name="Aoki S."/>
            <person name="Ashton N."/>
            <person name="Barbazuk W.B."/>
            <person name="Barker E."/>
            <person name="Bennetzen J."/>
            <person name="Bezanilla M."/>
            <person name="Blankenship R."/>
            <person name="Cho S.H."/>
            <person name="Dutcher S."/>
            <person name="Estelle M."/>
            <person name="Fawcett J.A."/>
            <person name="Gundlach H."/>
            <person name="Hanada K."/>
            <person name="Heyl A."/>
            <person name="Hicks K.A."/>
            <person name="Hugh J."/>
            <person name="Lohr M."/>
            <person name="Mayer K."/>
            <person name="Melkozernov A."/>
            <person name="Murata T."/>
            <person name="Nelson D."/>
            <person name="Pils B."/>
            <person name="Prigge M."/>
            <person name="Reiss B."/>
            <person name="Renner T."/>
            <person name="Rombauts S."/>
            <person name="Rushton P."/>
            <person name="Sanderfoot A."/>
            <person name="Schween G."/>
            <person name="Shiu S.-H."/>
            <person name="Stueber K."/>
            <person name="Theodoulou F.L."/>
            <person name="Tu H."/>
            <person name="Van de Peer Y."/>
            <person name="Verrier P.J."/>
            <person name="Waters E."/>
            <person name="Wood A."/>
            <person name="Yang L."/>
            <person name="Cove D."/>
            <person name="Cuming A."/>
            <person name="Hasebe M."/>
            <person name="Lucas S."/>
            <person name="Mishler D.B."/>
            <person name="Reski R."/>
            <person name="Grigoriev I."/>
            <person name="Quatrano R.S."/>
            <person name="Boore J.L."/>
        </authorList>
    </citation>
    <scope>NUCLEOTIDE SEQUENCE [LARGE SCALE GENOMIC DNA]</scope>
    <source>
        <strain evidence="3 4">cv. Gransden 2004</strain>
    </source>
</reference>
<gene>
    <name evidence="2" type="ORF">PHYPA_010919</name>
</gene>
<dbReference type="STRING" id="3218.A0A2K1KD77"/>
<evidence type="ECO:0000256" key="1">
    <source>
        <dbReference type="SAM" id="MobiDB-lite"/>
    </source>
</evidence>
<evidence type="ECO:0000313" key="4">
    <source>
        <dbReference type="Proteomes" id="UP000006727"/>
    </source>
</evidence>
<organism evidence="2">
    <name type="scientific">Physcomitrium patens</name>
    <name type="common">Spreading-leaved earth moss</name>
    <name type="synonym">Physcomitrella patens</name>
    <dbReference type="NCBI Taxonomy" id="3218"/>
    <lineage>
        <taxon>Eukaryota</taxon>
        <taxon>Viridiplantae</taxon>
        <taxon>Streptophyta</taxon>
        <taxon>Embryophyta</taxon>
        <taxon>Bryophyta</taxon>
        <taxon>Bryophytina</taxon>
        <taxon>Bryopsida</taxon>
        <taxon>Funariidae</taxon>
        <taxon>Funariales</taxon>
        <taxon>Funariaceae</taxon>
        <taxon>Physcomitrium</taxon>
    </lineage>
</organism>
<reference evidence="2 4" key="2">
    <citation type="journal article" date="2018" name="Plant J.">
        <title>The Physcomitrella patens chromosome-scale assembly reveals moss genome structure and evolution.</title>
        <authorList>
            <person name="Lang D."/>
            <person name="Ullrich K.K."/>
            <person name="Murat F."/>
            <person name="Fuchs J."/>
            <person name="Jenkins J."/>
            <person name="Haas F.B."/>
            <person name="Piednoel M."/>
            <person name="Gundlach H."/>
            <person name="Van Bel M."/>
            <person name="Meyberg R."/>
            <person name="Vives C."/>
            <person name="Morata J."/>
            <person name="Symeonidi A."/>
            <person name="Hiss M."/>
            <person name="Muchero W."/>
            <person name="Kamisugi Y."/>
            <person name="Saleh O."/>
            <person name="Blanc G."/>
            <person name="Decker E.L."/>
            <person name="van Gessel N."/>
            <person name="Grimwood J."/>
            <person name="Hayes R.D."/>
            <person name="Graham S.W."/>
            <person name="Gunter L.E."/>
            <person name="McDaniel S.F."/>
            <person name="Hoernstein S.N.W."/>
            <person name="Larsson A."/>
            <person name="Li F.W."/>
            <person name="Perroud P.F."/>
            <person name="Phillips J."/>
            <person name="Ranjan P."/>
            <person name="Rokshar D.S."/>
            <person name="Rothfels C.J."/>
            <person name="Schneider L."/>
            <person name="Shu S."/>
            <person name="Stevenson D.W."/>
            <person name="Thummler F."/>
            <person name="Tillich M."/>
            <person name="Villarreal Aguilar J.C."/>
            <person name="Widiez T."/>
            <person name="Wong G.K."/>
            <person name="Wymore A."/>
            <person name="Zhang Y."/>
            <person name="Zimmer A.D."/>
            <person name="Quatrano R.S."/>
            <person name="Mayer K.F.X."/>
            <person name="Goodstein D."/>
            <person name="Casacuberta J.M."/>
            <person name="Vandepoele K."/>
            <person name="Reski R."/>
            <person name="Cuming A.C."/>
            <person name="Tuskan G.A."/>
            <person name="Maumus F."/>
            <person name="Salse J."/>
            <person name="Schmutz J."/>
            <person name="Rensing S.A."/>
        </authorList>
    </citation>
    <scope>NUCLEOTIDE SEQUENCE [LARGE SCALE GENOMIC DNA]</scope>
    <source>
        <strain evidence="3 4">cv. Gransden 2004</strain>
    </source>
</reference>
<keyword evidence="4" id="KW-1185">Reference proteome</keyword>
<dbReference type="EMBL" id="ABEU02000007">
    <property type="protein sequence ID" value="PNR51731.1"/>
    <property type="molecule type" value="Genomic_DNA"/>
</dbReference>
<dbReference type="InParanoid" id="A0A2K1KD77"/>
<evidence type="ECO:0000313" key="2">
    <source>
        <dbReference type="EMBL" id="PNR51731.1"/>
    </source>
</evidence>
<feature type="region of interest" description="Disordered" evidence="1">
    <location>
        <begin position="27"/>
        <end position="52"/>
    </location>
</feature>
<evidence type="ECO:0000313" key="3">
    <source>
        <dbReference type="EnsemblPlants" id="Pp3c7_26680V3.1"/>
    </source>
</evidence>
<dbReference type="AlphaFoldDB" id="A0A2K1KD77"/>
<dbReference type="Gramene" id="Pp3c7_26680V3.1">
    <property type="protein sequence ID" value="Pp3c7_26680V3.1"/>
    <property type="gene ID" value="Pp3c7_26680"/>
</dbReference>